<name>E3M5Z9_CAERE</name>
<feature type="transmembrane region" description="Helical" evidence="7">
    <location>
        <begin position="89"/>
        <end position="115"/>
    </location>
</feature>
<dbReference type="PIRSF" id="PIRSF015840">
    <property type="entry name" value="DUF284_TM_euk"/>
    <property type="match status" value="1"/>
</dbReference>
<dbReference type="STRING" id="31234.E3M5Z9"/>
<keyword evidence="4 7" id="KW-1133">Transmembrane helix</keyword>
<organism evidence="9">
    <name type="scientific">Caenorhabditis remanei</name>
    <name type="common">Caenorhabditis vulgaris</name>
    <dbReference type="NCBI Taxonomy" id="31234"/>
    <lineage>
        <taxon>Eukaryota</taxon>
        <taxon>Metazoa</taxon>
        <taxon>Ecdysozoa</taxon>
        <taxon>Nematoda</taxon>
        <taxon>Chromadorea</taxon>
        <taxon>Rhabditida</taxon>
        <taxon>Rhabditina</taxon>
        <taxon>Rhabditomorpha</taxon>
        <taxon>Rhabditoidea</taxon>
        <taxon>Rhabditidae</taxon>
        <taxon>Peloderinae</taxon>
        <taxon>Caenorhabditis</taxon>
    </lineage>
</organism>
<accession>E3M5Z9</accession>
<evidence type="ECO:0000256" key="5">
    <source>
        <dbReference type="ARBA" id="ARBA00023136"/>
    </source>
</evidence>
<dbReference type="OrthoDB" id="340608at2759"/>
<dbReference type="PANTHER" id="PTHR10926">
    <property type="entry name" value="CELL CYCLE CONTROL PROTEIN 50"/>
    <property type="match status" value="1"/>
</dbReference>
<dbReference type="FunCoup" id="E3M5Z9">
    <property type="interactions" value="3195"/>
</dbReference>
<evidence type="ECO:0000256" key="3">
    <source>
        <dbReference type="ARBA" id="ARBA00022692"/>
    </source>
</evidence>
<feature type="transmembrane region" description="Helical" evidence="7">
    <location>
        <begin position="20"/>
        <end position="40"/>
    </location>
</feature>
<dbReference type="Proteomes" id="UP000008281">
    <property type="component" value="Unassembled WGS sequence"/>
</dbReference>
<dbReference type="OMA" id="TWNNDQP"/>
<keyword evidence="5 6" id="KW-0472">Membrane</keyword>
<evidence type="ECO:0000313" key="9">
    <source>
        <dbReference type="Proteomes" id="UP000008281"/>
    </source>
</evidence>
<evidence type="ECO:0000256" key="4">
    <source>
        <dbReference type="ARBA" id="ARBA00022989"/>
    </source>
</evidence>
<dbReference type="CTD" id="9829184"/>
<evidence type="ECO:0000256" key="2">
    <source>
        <dbReference type="ARBA" id="ARBA00009457"/>
    </source>
</evidence>
<dbReference type="InParanoid" id="E3M5Z9"/>
<dbReference type="EMBL" id="DS268426">
    <property type="protein sequence ID" value="EFO93005.1"/>
    <property type="molecule type" value="Genomic_DNA"/>
</dbReference>
<dbReference type="InterPro" id="IPR005045">
    <property type="entry name" value="CDC50/LEM3_fam"/>
</dbReference>
<dbReference type="Pfam" id="PF03381">
    <property type="entry name" value="CDC50"/>
    <property type="match status" value="1"/>
</dbReference>
<dbReference type="RefSeq" id="XP_003108205.2">
    <property type="nucleotide sequence ID" value="XM_003108157.2"/>
</dbReference>
<evidence type="ECO:0008006" key="10">
    <source>
        <dbReference type="Google" id="ProtNLM"/>
    </source>
</evidence>
<evidence type="ECO:0000313" key="8">
    <source>
        <dbReference type="EMBL" id="EFO93005.1"/>
    </source>
</evidence>
<dbReference type="eggNOG" id="KOG2952">
    <property type="taxonomic scope" value="Eukaryota"/>
</dbReference>
<sequence>MTHKVSCLRTNCFHLSFQNLFHFKIFHIIFLMISKVMNWFRMPPRDAVPTSTQLSGSASDGVQNDTKVLKNRPKASALRQQKLPAWQPILTATTVIPTVFVIGAIFLPIGVFLFIASDSVSEYPIEYTSCSPSPCQLQINLPNSFDGDVYLYYNLENYYQNHRRYVKSRNDQQYLGDLTNVKDCAPFDYDPETKKPIAPCGAIANSIFNDTFQLSYQPVGGFPIPVPVTTQGVIWNVDKDRKFKNPAFPQGSNLCEAFKDTAKPPNWKKSPCEMGGFENVDFIVWMRTAALPYFKKLWRIVERSSNAAFTNGLPKGTYVLTVENNYPVQSFGGKKYFVISTTSWAGGKNSFLGIAYLVVGCLAIVLGVVFVFIHLKFGHSMNELSNVSEIHH</sequence>
<dbReference type="GO" id="GO:0005886">
    <property type="term" value="C:plasma membrane"/>
    <property type="evidence" value="ECO:0007669"/>
    <property type="project" value="TreeGrafter"/>
</dbReference>
<reference evidence="8" key="1">
    <citation type="submission" date="2007-07" db="EMBL/GenBank/DDBJ databases">
        <title>PCAP assembly of the Caenorhabditis remanei genome.</title>
        <authorList>
            <consortium name="The Caenorhabditis remanei Sequencing Consortium"/>
            <person name="Wilson R.K."/>
        </authorList>
    </citation>
    <scope>NUCLEOTIDE SEQUENCE [LARGE SCALE GENOMIC DNA]</scope>
    <source>
        <strain evidence="8">PB4641</strain>
    </source>
</reference>
<feature type="transmembrane region" description="Helical" evidence="7">
    <location>
        <begin position="351"/>
        <end position="375"/>
    </location>
</feature>
<proteinExistence type="inferred from homology"/>
<dbReference type="GO" id="GO:0005783">
    <property type="term" value="C:endoplasmic reticulum"/>
    <property type="evidence" value="ECO:0007669"/>
    <property type="project" value="TreeGrafter"/>
</dbReference>
<gene>
    <name evidence="8" type="ORF">CRE_10225</name>
</gene>
<evidence type="ECO:0000256" key="1">
    <source>
        <dbReference type="ARBA" id="ARBA00004141"/>
    </source>
</evidence>
<keyword evidence="9" id="KW-1185">Reference proteome</keyword>
<keyword evidence="3 7" id="KW-0812">Transmembrane</keyword>
<comment type="subcellular location">
    <subcellularLocation>
        <location evidence="1">Membrane</location>
        <topology evidence="1">Multi-pass membrane protein</topology>
    </subcellularLocation>
</comment>
<dbReference type="GO" id="GO:0005794">
    <property type="term" value="C:Golgi apparatus"/>
    <property type="evidence" value="ECO:0007669"/>
    <property type="project" value="TreeGrafter"/>
</dbReference>
<comment type="similarity">
    <text evidence="2 6">Belongs to the CDC50/LEM3 family.</text>
</comment>
<dbReference type="PANTHER" id="PTHR10926:SF0">
    <property type="entry name" value="CDC50, ISOFORM A"/>
    <property type="match status" value="1"/>
</dbReference>
<dbReference type="GeneID" id="9829184"/>
<evidence type="ECO:0000256" key="6">
    <source>
        <dbReference type="PIRNR" id="PIRNR015840"/>
    </source>
</evidence>
<protein>
    <recommendedName>
        <fullName evidence="10">Cell cycle control protein 50A</fullName>
    </recommendedName>
</protein>
<dbReference type="AlphaFoldDB" id="E3M5Z9"/>
<dbReference type="HOGENOM" id="CLU_025025_0_1_1"/>
<evidence type="ECO:0000256" key="7">
    <source>
        <dbReference type="SAM" id="Phobius"/>
    </source>
</evidence>
<dbReference type="KEGG" id="crq:GCK72_014619"/>